<dbReference type="Proteomes" id="UP000815677">
    <property type="component" value="Unassembled WGS sequence"/>
</dbReference>
<sequence length="133" mass="14274">MSPLSSLWHDDVAQPGNEGTPNVVGWAEERRGCLSWKITPSAGADDANASFRDDAKAHRFHNLNCGPPSQLAPPAVLLFPGSDFELQTQRAFTTLVAAVVDPRRLRNDGQRAVHMALLPSAHTVATPGAGRLQ</sequence>
<dbReference type="EMBL" id="DF846517">
    <property type="protein sequence ID" value="GAT50485.1"/>
    <property type="molecule type" value="Genomic_DNA"/>
</dbReference>
<reference evidence="2" key="1">
    <citation type="submission" date="2014-09" db="EMBL/GenBank/DDBJ databases">
        <title>Genome sequence of the luminous mushroom Mycena chlorophos for searching fungal bioluminescence genes.</title>
        <authorList>
            <person name="Tanaka Y."/>
            <person name="Kasuga D."/>
            <person name="Oba Y."/>
            <person name="Hase S."/>
            <person name="Sato K."/>
            <person name="Oba Y."/>
            <person name="Sakakibara Y."/>
        </authorList>
    </citation>
    <scope>NUCLEOTIDE SEQUENCE</scope>
</reference>
<protein>
    <submittedName>
        <fullName evidence="2">Uncharacterized protein</fullName>
    </submittedName>
</protein>
<evidence type="ECO:0000313" key="2">
    <source>
        <dbReference type="EMBL" id="GAT50485.1"/>
    </source>
</evidence>
<name>A0ABQ0LHA3_MYCCL</name>
<organism evidence="2 3">
    <name type="scientific">Mycena chlorophos</name>
    <name type="common">Agaric fungus</name>
    <name type="synonym">Agaricus chlorophos</name>
    <dbReference type="NCBI Taxonomy" id="658473"/>
    <lineage>
        <taxon>Eukaryota</taxon>
        <taxon>Fungi</taxon>
        <taxon>Dikarya</taxon>
        <taxon>Basidiomycota</taxon>
        <taxon>Agaricomycotina</taxon>
        <taxon>Agaricomycetes</taxon>
        <taxon>Agaricomycetidae</taxon>
        <taxon>Agaricales</taxon>
        <taxon>Marasmiineae</taxon>
        <taxon>Mycenaceae</taxon>
        <taxon>Mycena</taxon>
    </lineage>
</organism>
<accession>A0ABQ0LHA3</accession>
<evidence type="ECO:0000256" key="1">
    <source>
        <dbReference type="SAM" id="MobiDB-lite"/>
    </source>
</evidence>
<keyword evidence="3" id="KW-1185">Reference proteome</keyword>
<gene>
    <name evidence="2" type="ORF">MCHLO_07726</name>
</gene>
<proteinExistence type="predicted"/>
<evidence type="ECO:0000313" key="3">
    <source>
        <dbReference type="Proteomes" id="UP000815677"/>
    </source>
</evidence>
<feature type="region of interest" description="Disordered" evidence="1">
    <location>
        <begin position="1"/>
        <end position="24"/>
    </location>
</feature>